<evidence type="ECO:0000313" key="1">
    <source>
        <dbReference type="EMBL" id="CAI9948405.1"/>
    </source>
</evidence>
<protein>
    <submittedName>
        <fullName evidence="2">Hypothetical_protein</fullName>
    </submittedName>
</protein>
<dbReference type="Proteomes" id="UP001642409">
    <property type="component" value="Unassembled WGS sequence"/>
</dbReference>
<keyword evidence="3" id="KW-1185">Reference proteome</keyword>
<reference evidence="2 3" key="2">
    <citation type="submission" date="2024-07" db="EMBL/GenBank/DDBJ databases">
        <authorList>
            <person name="Akdeniz Z."/>
        </authorList>
    </citation>
    <scope>NUCLEOTIDE SEQUENCE [LARGE SCALE GENOMIC DNA]</scope>
</reference>
<accession>A0AA86PXY3</accession>
<comment type="caution">
    <text evidence="1">The sequence shown here is derived from an EMBL/GenBank/DDBJ whole genome shotgun (WGS) entry which is preliminary data.</text>
</comment>
<evidence type="ECO:0000313" key="3">
    <source>
        <dbReference type="Proteomes" id="UP001642409"/>
    </source>
</evidence>
<gene>
    <name evidence="2" type="ORF">HINF_LOCUS35659</name>
    <name evidence="1" type="ORF">HINF_LOCUS36050</name>
</gene>
<dbReference type="AlphaFoldDB" id="A0AA86PXY3"/>
<name>A0AA86PXY3_9EUKA</name>
<organism evidence="1">
    <name type="scientific">Hexamita inflata</name>
    <dbReference type="NCBI Taxonomy" id="28002"/>
    <lineage>
        <taxon>Eukaryota</taxon>
        <taxon>Metamonada</taxon>
        <taxon>Diplomonadida</taxon>
        <taxon>Hexamitidae</taxon>
        <taxon>Hexamitinae</taxon>
        <taxon>Hexamita</taxon>
    </lineage>
</organism>
<proteinExistence type="predicted"/>
<reference evidence="1" key="1">
    <citation type="submission" date="2023-06" db="EMBL/GenBank/DDBJ databases">
        <authorList>
            <person name="Kurt Z."/>
        </authorList>
    </citation>
    <scope>NUCLEOTIDE SEQUENCE</scope>
</reference>
<dbReference type="EMBL" id="CAXDID020000129">
    <property type="protein sequence ID" value="CAL6034869.1"/>
    <property type="molecule type" value="Genomic_DNA"/>
</dbReference>
<sequence length="191" mass="21510">MFLEILALLAISLLEQKLSVPARVIMLWEHVVTQDGCWQVSSIKKKLATHWQTLFTISALLLHMSTHWFCSTLRKYGAHPFLQTHTVWSQLAILLSAHCLHKPAPLGEICPGGHLQTQRPSAVSFSPHLQLPRISSKLSRHLQLGKTPLVPDPHLQLLEAREQSLARLTCQQNLHSLQSPTVCSPHAHDYI</sequence>
<dbReference type="EMBL" id="CATOUU010000788">
    <property type="protein sequence ID" value="CAI9948405.1"/>
    <property type="molecule type" value="Genomic_DNA"/>
</dbReference>
<evidence type="ECO:0000313" key="2">
    <source>
        <dbReference type="EMBL" id="CAL6034869.1"/>
    </source>
</evidence>